<feature type="region of interest" description="Disordered" evidence="1">
    <location>
        <begin position="701"/>
        <end position="732"/>
    </location>
</feature>
<dbReference type="EMBL" id="UYYB01001675">
    <property type="protein sequence ID" value="VDM65919.1"/>
    <property type="molecule type" value="Genomic_DNA"/>
</dbReference>
<gene>
    <name evidence="2" type="ORF">SVUK_LOCUS917</name>
</gene>
<feature type="compositionally biased region" description="Polar residues" evidence="1">
    <location>
        <begin position="306"/>
        <end position="319"/>
    </location>
</feature>
<feature type="region of interest" description="Disordered" evidence="1">
    <location>
        <begin position="300"/>
        <end position="319"/>
    </location>
</feature>
<organism evidence="2 3">
    <name type="scientific">Strongylus vulgaris</name>
    <name type="common">Blood worm</name>
    <dbReference type="NCBI Taxonomy" id="40348"/>
    <lineage>
        <taxon>Eukaryota</taxon>
        <taxon>Metazoa</taxon>
        <taxon>Ecdysozoa</taxon>
        <taxon>Nematoda</taxon>
        <taxon>Chromadorea</taxon>
        <taxon>Rhabditida</taxon>
        <taxon>Rhabditina</taxon>
        <taxon>Rhabditomorpha</taxon>
        <taxon>Strongyloidea</taxon>
        <taxon>Strongylidae</taxon>
        <taxon>Strongylus</taxon>
    </lineage>
</organism>
<dbReference type="AlphaFoldDB" id="A0A3P7IGN7"/>
<evidence type="ECO:0000313" key="2">
    <source>
        <dbReference type="EMBL" id="VDM65919.1"/>
    </source>
</evidence>
<proteinExistence type="predicted"/>
<name>A0A3P7IGN7_STRVU</name>
<reference evidence="2 3" key="1">
    <citation type="submission" date="2018-11" db="EMBL/GenBank/DDBJ databases">
        <authorList>
            <consortium name="Pathogen Informatics"/>
        </authorList>
    </citation>
    <scope>NUCLEOTIDE SEQUENCE [LARGE SCALE GENOMIC DNA]</scope>
</reference>
<keyword evidence="3" id="KW-1185">Reference proteome</keyword>
<evidence type="ECO:0000256" key="1">
    <source>
        <dbReference type="SAM" id="MobiDB-lite"/>
    </source>
</evidence>
<accession>A0A3P7IGN7</accession>
<protein>
    <submittedName>
        <fullName evidence="2">Uncharacterized protein</fullName>
    </submittedName>
</protein>
<dbReference type="Proteomes" id="UP000270094">
    <property type="component" value="Unassembled WGS sequence"/>
</dbReference>
<evidence type="ECO:0000313" key="3">
    <source>
        <dbReference type="Proteomes" id="UP000270094"/>
    </source>
</evidence>
<sequence length="765" mass="83846">MPVGMKEQAVQHITIGLETKITNVVFTGNIVESVTTAMTEQKKETTNAAPEIYSFNEVYTTDTGLINGARKVTVEEMPPEQNVTCGKPSSFFEIFENESESITAEQMMSSEKKQAMSSKKEQAVQYFTTQTPTFVRSDNYGKDFIEMEQSGATHRMIITKKSPRNDVTISAKLDSSVGAISAGIDYDDATRAVSNGNGRTVRSVTQQIPTLEENYFGTTVPGSGNMDATQTGNSAGERAKENIAIITKTRNSTGKASSKESIIELSRTNAIHTLEEEYFTILLKMVSSDGKVAPKAEYAYDEENTDATPKENSSGKQTQTKNYVTIYEEPEIVTPGGGYVTKSDSTDLAEEKAEKNVTVLVETGSSLGNITTGTGHINSMYLADIINEPNESTKYQLPTTVEMAKSPLIQKDENMVGNNKYQTISYGEILYSENKFTTTAYDTDMLSYRFSSSFANLSALQTQRNTYINGTTWGKVILDTEMKQNDTSHTSSEDSMTHSTNPSSLQNIAKLEQDNVTEEDIVSYNYWIEKEKVNTVHKGEDSMRALATKESLVASKLKEGEASELNVSNSTYYSARDTTSKAGIDAHFSKQYTTSKESVDMTDEGKKTTEEINLEFPTFTEETVPGRISSTIFYTPSIGKPVQESSTSSTLTAHIKCSRNCSAVHHASTWALTKPASFSATLEQNGTKYSTDSKMVKASFHPTTTQHQSADVTTSLQPCSANNSSVTASVKRTSTSAPTSALKYTETTIKVHSHDIYCASKLEVP</sequence>